<dbReference type="PANTHER" id="PTHR10775">
    <property type="entry name" value="OS08G0208400 PROTEIN"/>
    <property type="match status" value="1"/>
</dbReference>
<dbReference type="Pfam" id="PF02992">
    <property type="entry name" value="Transposase_21"/>
    <property type="match status" value="1"/>
</dbReference>
<dbReference type="EMBL" id="JACGWM010001974">
    <property type="protein sequence ID" value="KAL0284946.1"/>
    <property type="molecule type" value="Genomic_DNA"/>
</dbReference>
<reference evidence="1" key="2">
    <citation type="journal article" date="2024" name="Plant">
        <title>Genomic evolution and insights into agronomic trait innovations of Sesamum species.</title>
        <authorList>
            <person name="Miao H."/>
            <person name="Wang L."/>
            <person name="Qu L."/>
            <person name="Liu H."/>
            <person name="Sun Y."/>
            <person name="Le M."/>
            <person name="Wang Q."/>
            <person name="Wei S."/>
            <person name="Zheng Y."/>
            <person name="Lin W."/>
            <person name="Duan Y."/>
            <person name="Cao H."/>
            <person name="Xiong S."/>
            <person name="Wang X."/>
            <person name="Wei L."/>
            <person name="Li C."/>
            <person name="Ma Q."/>
            <person name="Ju M."/>
            <person name="Zhao R."/>
            <person name="Li G."/>
            <person name="Mu C."/>
            <person name="Tian Q."/>
            <person name="Mei H."/>
            <person name="Zhang T."/>
            <person name="Gao T."/>
            <person name="Zhang H."/>
        </authorList>
    </citation>
    <scope>NUCLEOTIDE SEQUENCE</scope>
    <source>
        <strain evidence="1">KEN8</strain>
    </source>
</reference>
<comment type="caution">
    <text evidence="1">The sequence shown here is derived from an EMBL/GenBank/DDBJ whole genome shotgun (WGS) entry which is preliminary data.</text>
</comment>
<organism evidence="1">
    <name type="scientific">Sesamum calycinum</name>
    <dbReference type="NCBI Taxonomy" id="2727403"/>
    <lineage>
        <taxon>Eukaryota</taxon>
        <taxon>Viridiplantae</taxon>
        <taxon>Streptophyta</taxon>
        <taxon>Embryophyta</taxon>
        <taxon>Tracheophyta</taxon>
        <taxon>Spermatophyta</taxon>
        <taxon>Magnoliopsida</taxon>
        <taxon>eudicotyledons</taxon>
        <taxon>Gunneridae</taxon>
        <taxon>Pentapetalae</taxon>
        <taxon>asterids</taxon>
        <taxon>lamiids</taxon>
        <taxon>Lamiales</taxon>
        <taxon>Pedaliaceae</taxon>
        <taxon>Sesamum</taxon>
    </lineage>
</organism>
<gene>
    <name evidence="1" type="ORF">Scaly_2833800</name>
</gene>
<protein>
    <submittedName>
        <fullName evidence="1">Uncharacterized protein</fullName>
    </submittedName>
</protein>
<dbReference type="PANTHER" id="PTHR10775:SF166">
    <property type="entry name" value="OS04G0146034 PROTEIN"/>
    <property type="match status" value="1"/>
</dbReference>
<reference evidence="1" key="1">
    <citation type="submission" date="2020-06" db="EMBL/GenBank/DDBJ databases">
        <authorList>
            <person name="Li T."/>
            <person name="Hu X."/>
            <person name="Zhang T."/>
            <person name="Song X."/>
            <person name="Zhang H."/>
            <person name="Dai N."/>
            <person name="Sheng W."/>
            <person name="Hou X."/>
            <person name="Wei L."/>
        </authorList>
    </citation>
    <scope>NUCLEOTIDE SEQUENCE</scope>
    <source>
        <strain evidence="1">KEN8</strain>
        <tissue evidence="1">Leaf</tissue>
    </source>
</reference>
<dbReference type="InterPro" id="IPR004242">
    <property type="entry name" value="Transposase_21"/>
</dbReference>
<proteinExistence type="predicted"/>
<sequence>MYNKDLPGRACLILEFEDGVKTFIEWAKGQRRHMDGDNIRIILRLLVSLKCWRSQSQLAMLRVIIHSGVMNNIWIGRRGWFLMQPGRVILLFLTKVSLMMVRGSCPVDAGTSSYVYGDSDPYNYDESRLPDHFSNIVHDADQLGAIAELVDIKADGHIFERIYDRISQWANRILPSDHTLPRDYYSAKKLVKDLGLPVEKIRACKNGCMFYWKDDVDLEYCKFCWDEVIFFEGDCRAHEVACHTSNRRGVNVRIEQSPQTDSTTMQQLDRALDGGHETNCLRLEEPRNVRLGLCTNGFTPHGQHGRTYSCWPVTITPYNLPPSMCMSSKYILLMMVIPDPSNPKHLIDVYLEPLIEELLQLWHVGVRMYDHATDRAFMIRAALMWTVNDLPAYGIASGWSTAGVMGSPVCMDDTRAFHL</sequence>
<evidence type="ECO:0000313" key="1">
    <source>
        <dbReference type="EMBL" id="KAL0284946.1"/>
    </source>
</evidence>
<dbReference type="AlphaFoldDB" id="A0AAW2ISA5"/>
<accession>A0AAW2ISA5</accession>
<name>A0AAW2ISA5_9LAMI</name>